<feature type="compositionally biased region" description="Basic residues" evidence="1">
    <location>
        <begin position="348"/>
        <end position="357"/>
    </location>
</feature>
<comment type="caution">
    <text evidence="2">The sequence shown here is derived from an EMBL/GenBank/DDBJ whole genome shotgun (WGS) entry which is preliminary data.</text>
</comment>
<dbReference type="EMBL" id="LGTZ01000146">
    <property type="protein sequence ID" value="OJD27033.1"/>
    <property type="molecule type" value="Genomic_DNA"/>
</dbReference>
<evidence type="ECO:0000256" key="1">
    <source>
        <dbReference type="SAM" id="MobiDB-lite"/>
    </source>
</evidence>
<evidence type="ECO:0000313" key="3">
    <source>
        <dbReference type="Proteomes" id="UP000242791"/>
    </source>
</evidence>
<evidence type="ECO:0000313" key="2">
    <source>
        <dbReference type="EMBL" id="OJD27033.1"/>
    </source>
</evidence>
<dbReference type="Proteomes" id="UP000242791">
    <property type="component" value="Unassembled WGS sequence"/>
</dbReference>
<dbReference type="AlphaFoldDB" id="A0A1J9QEU6"/>
<proteinExistence type="predicted"/>
<sequence>MPAYSLVDQKRIQDLMNNREIFPALIDSERSKVLEHLLQISGRILSLHTFSQDWLFLELPSKALRGLLPKTFKGSVKNALLKKYVNTENSYIIQTSAAGYRMAAGTLKAASYLSYVQLWLCATRLFVSPLKDSHTTETIHTFSSIRVTREIIFSFFGREPIYDQILELPESPEHEGHSSGSPGVPFERSILPGQPSVLSSYIESTVPSGMNKLTVPQASGFEDFSGDPNTRLDIAANRSAAEILNMWYASQDVGLIVFYMFSTRQFYKFWNDDFALRSTICSLSKDHFFMHYVGKKGQSLPDERILAVAKEESLLFVGLKTAPGISITASASVDDIEKYVSMHDTKTGKRKVGRLTRSRQEEEEDQDDAKRTREVHEIDEEL</sequence>
<dbReference type="OrthoDB" id="4227485at2759"/>
<organism evidence="2 3">
    <name type="scientific">Blastomyces percursus</name>
    <dbReference type="NCBI Taxonomy" id="1658174"/>
    <lineage>
        <taxon>Eukaryota</taxon>
        <taxon>Fungi</taxon>
        <taxon>Dikarya</taxon>
        <taxon>Ascomycota</taxon>
        <taxon>Pezizomycotina</taxon>
        <taxon>Eurotiomycetes</taxon>
        <taxon>Eurotiomycetidae</taxon>
        <taxon>Onygenales</taxon>
        <taxon>Ajellomycetaceae</taxon>
        <taxon>Blastomyces</taxon>
    </lineage>
</organism>
<dbReference type="InterPro" id="IPR022198">
    <property type="entry name" value="DUF3723"/>
</dbReference>
<feature type="region of interest" description="Disordered" evidence="1">
    <location>
        <begin position="345"/>
        <end position="382"/>
    </location>
</feature>
<reference evidence="2 3" key="1">
    <citation type="submission" date="2015-08" db="EMBL/GenBank/DDBJ databases">
        <title>Emmonsia species relationships and genome sequence.</title>
        <authorList>
            <person name="Cuomo C.A."/>
            <person name="Schwartz I.S."/>
            <person name="Kenyon C."/>
            <person name="De Hoog G.S."/>
            <person name="Govender N.P."/>
            <person name="Botha A."/>
            <person name="Moreno L."/>
            <person name="De Vries M."/>
            <person name="Munoz J.F."/>
            <person name="Stielow J.B."/>
        </authorList>
    </citation>
    <scope>NUCLEOTIDE SEQUENCE [LARGE SCALE GENOMIC DNA]</scope>
    <source>
        <strain evidence="2 3">EI222</strain>
    </source>
</reference>
<gene>
    <name evidence="2" type="ORF">ACJ73_01578</name>
</gene>
<protein>
    <submittedName>
        <fullName evidence="2">Uncharacterized protein</fullName>
    </submittedName>
</protein>
<keyword evidence="3" id="KW-1185">Reference proteome</keyword>
<dbReference type="VEuPathDB" id="FungiDB:ACJ73_01578"/>
<dbReference type="Pfam" id="PF12520">
    <property type="entry name" value="DUF3723"/>
    <property type="match status" value="1"/>
</dbReference>
<accession>A0A1J9QEU6</accession>
<dbReference type="STRING" id="1658174.A0A1J9QEU6"/>
<name>A0A1J9QEU6_9EURO</name>